<dbReference type="HOGENOM" id="CLU_625558_0_0_1"/>
<gene>
    <name evidence="3" type="ORF">PV04_02118</name>
</gene>
<reference evidence="3 4" key="1">
    <citation type="submission" date="2015-01" db="EMBL/GenBank/DDBJ databases">
        <title>The Genome Sequence of Capronia semiimmersa CBS27337.</title>
        <authorList>
            <consortium name="The Broad Institute Genomics Platform"/>
            <person name="Cuomo C."/>
            <person name="de Hoog S."/>
            <person name="Gorbushina A."/>
            <person name="Stielow B."/>
            <person name="Teixiera M."/>
            <person name="Abouelleil A."/>
            <person name="Chapman S.B."/>
            <person name="Priest M."/>
            <person name="Young S.K."/>
            <person name="Wortman J."/>
            <person name="Nusbaum C."/>
            <person name="Birren B."/>
        </authorList>
    </citation>
    <scope>NUCLEOTIDE SEQUENCE [LARGE SCALE GENOMIC DNA]</scope>
    <source>
        <strain evidence="3 4">CBS 27337</strain>
    </source>
</reference>
<accession>A0A0D2G5N1</accession>
<feature type="region of interest" description="Disordered" evidence="1">
    <location>
        <begin position="195"/>
        <end position="249"/>
    </location>
</feature>
<dbReference type="Proteomes" id="UP000054266">
    <property type="component" value="Unassembled WGS sequence"/>
</dbReference>
<keyword evidence="4" id="KW-1185">Reference proteome</keyword>
<feature type="compositionally biased region" description="Pro residues" evidence="1">
    <location>
        <begin position="90"/>
        <end position="100"/>
    </location>
</feature>
<evidence type="ECO:0000313" key="3">
    <source>
        <dbReference type="EMBL" id="KIW74050.1"/>
    </source>
</evidence>
<dbReference type="EMBL" id="KN846956">
    <property type="protein sequence ID" value="KIW74050.1"/>
    <property type="molecule type" value="Genomic_DNA"/>
</dbReference>
<organism evidence="3 4">
    <name type="scientific">Phialophora macrospora</name>
    <dbReference type="NCBI Taxonomy" id="1851006"/>
    <lineage>
        <taxon>Eukaryota</taxon>
        <taxon>Fungi</taxon>
        <taxon>Dikarya</taxon>
        <taxon>Ascomycota</taxon>
        <taxon>Pezizomycotina</taxon>
        <taxon>Eurotiomycetes</taxon>
        <taxon>Chaetothyriomycetidae</taxon>
        <taxon>Chaetothyriales</taxon>
        <taxon>Herpotrichiellaceae</taxon>
        <taxon>Phialophora</taxon>
    </lineage>
</organism>
<protein>
    <submittedName>
        <fullName evidence="3">Uncharacterized protein</fullName>
    </submittedName>
</protein>
<feature type="region of interest" description="Disordered" evidence="1">
    <location>
        <begin position="25"/>
        <end position="107"/>
    </location>
</feature>
<sequence length="438" mass="48409">MWNWLFFLPRISISWSQASPAVASRPVGHDVHRPSEQSSTVNVNSPETPCPPGPASADPQMLNTPASDDPHLAETPASKARQSSKARPSNRPPSSKPPAAEPEMSTEMAGWSVEDVKKFQFCAEHALRRVKRRVKTEYQTPLALQKDVNSLLETCNQKWNWPIIGGRPRNRIKRLVCRAVARDLHSHHGVSILSLDGPSRLATGPSPPTTDPTAHEGDIPDDVFSEAEGRGLPPAGPVGRAGGDASRPGAPVRSVKIFQRFEPFLSPYRHVLGRRFGYRALFKFSSSILEITVLAGLVEARSVIQFSGVADDDVPGTEAWRRVCNGTFGEATVVKGPRSPRFLRPDGAQQLMAFLGVLQQLQPVLTLARNMRKFVREDAFKCICSDSETNDYNHISQHMRWEHNVPEFVICMCGMASRPQDHASHAAVCQVIAEFRRL</sequence>
<evidence type="ECO:0000256" key="1">
    <source>
        <dbReference type="SAM" id="MobiDB-lite"/>
    </source>
</evidence>
<feature type="signal peptide" evidence="2">
    <location>
        <begin position="1"/>
        <end position="23"/>
    </location>
</feature>
<evidence type="ECO:0000313" key="4">
    <source>
        <dbReference type="Proteomes" id="UP000054266"/>
    </source>
</evidence>
<name>A0A0D2G5N1_9EURO</name>
<feature type="chain" id="PRO_5002242258" evidence="2">
    <location>
        <begin position="24"/>
        <end position="438"/>
    </location>
</feature>
<keyword evidence="2" id="KW-0732">Signal</keyword>
<evidence type="ECO:0000256" key="2">
    <source>
        <dbReference type="SAM" id="SignalP"/>
    </source>
</evidence>
<proteinExistence type="predicted"/>
<dbReference type="AlphaFoldDB" id="A0A0D2G5N1"/>
<feature type="compositionally biased region" description="Polar residues" evidence="1">
    <location>
        <begin position="36"/>
        <end position="47"/>
    </location>
</feature>